<dbReference type="GO" id="GO:0035438">
    <property type="term" value="F:cyclic-di-GMP binding"/>
    <property type="evidence" value="ECO:0007669"/>
    <property type="project" value="InterPro"/>
</dbReference>
<dbReference type="EMBL" id="FOSW01000018">
    <property type="protein sequence ID" value="SFL80959.1"/>
    <property type="molecule type" value="Genomic_DNA"/>
</dbReference>
<dbReference type="InParanoid" id="A0A1I4KQY2"/>
<evidence type="ECO:0000313" key="2">
    <source>
        <dbReference type="EMBL" id="SFL80959.1"/>
    </source>
</evidence>
<gene>
    <name evidence="2" type="ORF">SAMN04488085_11883</name>
</gene>
<dbReference type="STRING" id="504800.SAMN04488085_11883"/>
<dbReference type="Gene3D" id="2.40.10.220">
    <property type="entry name" value="predicted glycosyltransferase like domains"/>
    <property type="match status" value="1"/>
</dbReference>
<dbReference type="Pfam" id="PF07238">
    <property type="entry name" value="PilZ"/>
    <property type="match status" value="1"/>
</dbReference>
<proteinExistence type="predicted"/>
<dbReference type="AlphaFoldDB" id="A0A1I4KQY2"/>
<dbReference type="RefSeq" id="WP_177212933.1">
    <property type="nucleotide sequence ID" value="NZ_FOSW01000018.1"/>
</dbReference>
<organism evidence="2 3">
    <name type="scientific">Geodermatophilus ruber</name>
    <dbReference type="NCBI Taxonomy" id="504800"/>
    <lineage>
        <taxon>Bacteria</taxon>
        <taxon>Bacillati</taxon>
        <taxon>Actinomycetota</taxon>
        <taxon>Actinomycetes</taxon>
        <taxon>Geodermatophilales</taxon>
        <taxon>Geodermatophilaceae</taxon>
        <taxon>Geodermatophilus</taxon>
    </lineage>
</organism>
<name>A0A1I4KQY2_9ACTN</name>
<evidence type="ECO:0000259" key="1">
    <source>
        <dbReference type="Pfam" id="PF07238"/>
    </source>
</evidence>
<feature type="domain" description="PilZ" evidence="1">
    <location>
        <begin position="99"/>
        <end position="200"/>
    </location>
</feature>
<protein>
    <submittedName>
        <fullName evidence="2">PilZ domain-containing protein</fullName>
    </submittedName>
</protein>
<evidence type="ECO:0000313" key="3">
    <source>
        <dbReference type="Proteomes" id="UP000199152"/>
    </source>
</evidence>
<reference evidence="2 3" key="1">
    <citation type="submission" date="2016-10" db="EMBL/GenBank/DDBJ databases">
        <authorList>
            <person name="de Groot N.N."/>
        </authorList>
    </citation>
    <scope>NUCLEOTIDE SEQUENCE [LARGE SCALE GENOMIC DNA]</scope>
    <source>
        <strain evidence="2 3">DSM 45317</strain>
    </source>
</reference>
<dbReference type="Proteomes" id="UP000199152">
    <property type="component" value="Unassembled WGS sequence"/>
</dbReference>
<keyword evidence="3" id="KW-1185">Reference proteome</keyword>
<sequence length="211" mass="23733">MELRGSDRPEEGALVEIVPLMRGVSITSEIEVSDETRMVVRPAFQEYAEKLQVKPTDRVDVLWAGPEGGRSLPAQIGEILDGPEPRWALRIVGPAERSQRRQVVRAHVEIPVRASNGVEVISGQTVDLSEAGARVWFDGWGLPPEPGIRLDVTLELEDASLTASGEVVRMQRRGARWQVSVRFLDVPEKEQDRLRRRVFQALRVERVREAD</sequence>
<dbReference type="SUPFAM" id="SSF141371">
    <property type="entry name" value="PilZ domain-like"/>
    <property type="match status" value="1"/>
</dbReference>
<accession>A0A1I4KQY2</accession>
<dbReference type="InterPro" id="IPR009875">
    <property type="entry name" value="PilZ_domain"/>
</dbReference>